<feature type="region of interest" description="Disordered" evidence="1">
    <location>
        <begin position="20"/>
        <end position="68"/>
    </location>
</feature>
<dbReference type="EMBL" id="JARBHB010000013">
    <property type="protein sequence ID" value="KAJ8869633.1"/>
    <property type="molecule type" value="Genomic_DNA"/>
</dbReference>
<evidence type="ECO:0000313" key="3">
    <source>
        <dbReference type="Proteomes" id="UP001159363"/>
    </source>
</evidence>
<reference evidence="2 3" key="1">
    <citation type="submission" date="2023-02" db="EMBL/GenBank/DDBJ databases">
        <title>LHISI_Scaffold_Assembly.</title>
        <authorList>
            <person name="Stuart O.P."/>
            <person name="Cleave R."/>
            <person name="Magrath M.J.L."/>
            <person name="Mikheyev A.S."/>
        </authorList>
    </citation>
    <scope>NUCLEOTIDE SEQUENCE [LARGE SCALE GENOMIC DNA]</scope>
    <source>
        <strain evidence="2">Daus_M_001</strain>
        <tissue evidence="2">Leg muscle</tissue>
    </source>
</reference>
<name>A0ABQ9GB35_9NEOP</name>
<dbReference type="Proteomes" id="UP001159363">
    <property type="component" value="Chromosome 12"/>
</dbReference>
<organism evidence="2 3">
    <name type="scientific">Dryococelus australis</name>
    <dbReference type="NCBI Taxonomy" id="614101"/>
    <lineage>
        <taxon>Eukaryota</taxon>
        <taxon>Metazoa</taxon>
        <taxon>Ecdysozoa</taxon>
        <taxon>Arthropoda</taxon>
        <taxon>Hexapoda</taxon>
        <taxon>Insecta</taxon>
        <taxon>Pterygota</taxon>
        <taxon>Neoptera</taxon>
        <taxon>Polyneoptera</taxon>
        <taxon>Phasmatodea</taxon>
        <taxon>Verophasmatodea</taxon>
        <taxon>Anareolatae</taxon>
        <taxon>Phasmatidae</taxon>
        <taxon>Eurycanthinae</taxon>
        <taxon>Dryococelus</taxon>
    </lineage>
</organism>
<gene>
    <name evidence="2" type="ORF">PR048_028626</name>
</gene>
<evidence type="ECO:0000256" key="1">
    <source>
        <dbReference type="SAM" id="MobiDB-lite"/>
    </source>
</evidence>
<evidence type="ECO:0000313" key="2">
    <source>
        <dbReference type="EMBL" id="KAJ8869633.1"/>
    </source>
</evidence>
<feature type="compositionally biased region" description="Basic and acidic residues" evidence="1">
    <location>
        <begin position="41"/>
        <end position="50"/>
    </location>
</feature>
<keyword evidence="3" id="KW-1185">Reference proteome</keyword>
<sequence length="185" mass="20455">MNNNTRATKIIDMALAVQRCKDTGNPTDNDESETESLGLEHSSDDYKPDTESASSDEEVPTKKMKGKQKICRSTVLGKKDNDTTVRIEDSAHGNIAQEYPSASSNQGAVLDLRRNKRGRPISLEISRIPPTYSAPIPINTGKNTDLLSLLPLIDPAYHGFHQSFTTSERQTCIGPDRYSEDDDED</sequence>
<protein>
    <submittedName>
        <fullName evidence="2">Uncharacterized protein</fullName>
    </submittedName>
</protein>
<accession>A0ABQ9GB35</accession>
<proteinExistence type="predicted"/>
<comment type="caution">
    <text evidence="2">The sequence shown here is derived from an EMBL/GenBank/DDBJ whole genome shotgun (WGS) entry which is preliminary data.</text>
</comment>